<dbReference type="OrthoDB" id="9979538at2759"/>
<dbReference type="AlphaFoldDB" id="A0A4Y2STL2"/>
<sequence length="176" mass="19577">MCPTQDDTETNTTGQLGILPGRGRKQIQSSSVEDENTAVVEARRQSPHGSVSVPVGSRVLEIPYSTVREILRRVLNFYPTKASLCTYCRTGTRRFAELLNLSSLLECWLTPLRHGTFCGVTEPTFASIGTLTPAIVEFGQRKTITLSRNNPCILTKLQYGVILRLPLSLDRIVLKR</sequence>
<accession>A0A4Y2STL2</accession>
<evidence type="ECO:0000256" key="1">
    <source>
        <dbReference type="SAM" id="MobiDB-lite"/>
    </source>
</evidence>
<reference evidence="2 3" key="1">
    <citation type="journal article" date="2019" name="Sci. Rep.">
        <title>Orb-weaving spider Araneus ventricosus genome elucidates the spidroin gene catalogue.</title>
        <authorList>
            <person name="Kono N."/>
            <person name="Nakamura H."/>
            <person name="Ohtoshi R."/>
            <person name="Moran D.A.P."/>
            <person name="Shinohara A."/>
            <person name="Yoshida Y."/>
            <person name="Fujiwara M."/>
            <person name="Mori M."/>
            <person name="Tomita M."/>
            <person name="Arakawa K."/>
        </authorList>
    </citation>
    <scope>NUCLEOTIDE SEQUENCE [LARGE SCALE GENOMIC DNA]</scope>
</reference>
<organism evidence="2 3">
    <name type="scientific">Araneus ventricosus</name>
    <name type="common">Orbweaver spider</name>
    <name type="synonym">Epeira ventricosa</name>
    <dbReference type="NCBI Taxonomy" id="182803"/>
    <lineage>
        <taxon>Eukaryota</taxon>
        <taxon>Metazoa</taxon>
        <taxon>Ecdysozoa</taxon>
        <taxon>Arthropoda</taxon>
        <taxon>Chelicerata</taxon>
        <taxon>Arachnida</taxon>
        <taxon>Araneae</taxon>
        <taxon>Araneomorphae</taxon>
        <taxon>Entelegynae</taxon>
        <taxon>Araneoidea</taxon>
        <taxon>Araneidae</taxon>
        <taxon>Araneus</taxon>
    </lineage>
</organism>
<keyword evidence="3" id="KW-1185">Reference proteome</keyword>
<gene>
    <name evidence="2" type="ORF">AVEN_81824_1</name>
</gene>
<protein>
    <submittedName>
        <fullName evidence="2">Uncharacterized protein</fullName>
    </submittedName>
</protein>
<dbReference type="EMBL" id="BGPR01023929">
    <property type="protein sequence ID" value="GBN91527.1"/>
    <property type="molecule type" value="Genomic_DNA"/>
</dbReference>
<evidence type="ECO:0000313" key="2">
    <source>
        <dbReference type="EMBL" id="GBN91527.1"/>
    </source>
</evidence>
<dbReference type="Proteomes" id="UP000499080">
    <property type="component" value="Unassembled WGS sequence"/>
</dbReference>
<feature type="region of interest" description="Disordered" evidence="1">
    <location>
        <begin position="1"/>
        <end position="32"/>
    </location>
</feature>
<proteinExistence type="predicted"/>
<name>A0A4Y2STL2_ARAVE</name>
<evidence type="ECO:0000313" key="3">
    <source>
        <dbReference type="Proteomes" id="UP000499080"/>
    </source>
</evidence>
<comment type="caution">
    <text evidence="2">The sequence shown here is derived from an EMBL/GenBank/DDBJ whole genome shotgun (WGS) entry which is preliminary data.</text>
</comment>